<name>A0A8X6K659_TRICU</name>
<dbReference type="AlphaFoldDB" id="A0A8X6K659"/>
<comment type="caution">
    <text evidence="1">The sequence shown here is derived from an EMBL/GenBank/DDBJ whole genome shotgun (WGS) entry which is preliminary data.</text>
</comment>
<accession>A0A8X6K659</accession>
<dbReference type="EMBL" id="BMAO01019915">
    <property type="protein sequence ID" value="GFQ63816.1"/>
    <property type="molecule type" value="Genomic_DNA"/>
</dbReference>
<evidence type="ECO:0000313" key="2">
    <source>
        <dbReference type="Proteomes" id="UP000887116"/>
    </source>
</evidence>
<proteinExistence type="predicted"/>
<dbReference type="OrthoDB" id="6471385at2759"/>
<sequence>SETGCSSPYVPCDKTTSAPNSTQRAFKTHFVVLGTLPTV</sequence>
<gene>
    <name evidence="1" type="ORF">TNCT_198721</name>
</gene>
<evidence type="ECO:0000313" key="1">
    <source>
        <dbReference type="EMBL" id="GFQ63816.1"/>
    </source>
</evidence>
<feature type="non-terminal residue" evidence="1">
    <location>
        <position position="1"/>
    </location>
</feature>
<keyword evidence="2" id="KW-1185">Reference proteome</keyword>
<protein>
    <submittedName>
        <fullName evidence="1">Uncharacterized protein</fullName>
    </submittedName>
</protein>
<dbReference type="Proteomes" id="UP000887116">
    <property type="component" value="Unassembled WGS sequence"/>
</dbReference>
<organism evidence="1 2">
    <name type="scientific">Trichonephila clavata</name>
    <name type="common">Joro spider</name>
    <name type="synonym">Nephila clavata</name>
    <dbReference type="NCBI Taxonomy" id="2740835"/>
    <lineage>
        <taxon>Eukaryota</taxon>
        <taxon>Metazoa</taxon>
        <taxon>Ecdysozoa</taxon>
        <taxon>Arthropoda</taxon>
        <taxon>Chelicerata</taxon>
        <taxon>Arachnida</taxon>
        <taxon>Araneae</taxon>
        <taxon>Araneomorphae</taxon>
        <taxon>Entelegynae</taxon>
        <taxon>Araneoidea</taxon>
        <taxon>Nephilidae</taxon>
        <taxon>Trichonephila</taxon>
    </lineage>
</organism>
<reference evidence="1" key="1">
    <citation type="submission" date="2020-07" db="EMBL/GenBank/DDBJ databases">
        <title>Multicomponent nature underlies the extraordinary mechanical properties of spider dragline silk.</title>
        <authorList>
            <person name="Kono N."/>
            <person name="Nakamura H."/>
            <person name="Mori M."/>
            <person name="Yoshida Y."/>
            <person name="Ohtoshi R."/>
            <person name="Malay A.D."/>
            <person name="Moran D.A.P."/>
            <person name="Tomita M."/>
            <person name="Numata K."/>
            <person name="Arakawa K."/>
        </authorList>
    </citation>
    <scope>NUCLEOTIDE SEQUENCE</scope>
</reference>